<dbReference type="EMBL" id="CAKASE010000059">
    <property type="protein sequence ID" value="CAG9567860.1"/>
    <property type="molecule type" value="Genomic_DNA"/>
</dbReference>
<gene>
    <name evidence="1" type="ORF">DCHRY22_LOCUS7956</name>
</gene>
<dbReference type="Proteomes" id="UP000789524">
    <property type="component" value="Unassembled WGS sequence"/>
</dbReference>
<proteinExistence type="predicted"/>
<name>A0A8J2VT74_9NEOP</name>
<evidence type="ECO:0000313" key="1">
    <source>
        <dbReference type="EMBL" id="CAG9567860.1"/>
    </source>
</evidence>
<organism evidence="1 2">
    <name type="scientific">Danaus chrysippus</name>
    <name type="common">African queen</name>
    <dbReference type="NCBI Taxonomy" id="151541"/>
    <lineage>
        <taxon>Eukaryota</taxon>
        <taxon>Metazoa</taxon>
        <taxon>Ecdysozoa</taxon>
        <taxon>Arthropoda</taxon>
        <taxon>Hexapoda</taxon>
        <taxon>Insecta</taxon>
        <taxon>Pterygota</taxon>
        <taxon>Neoptera</taxon>
        <taxon>Endopterygota</taxon>
        <taxon>Lepidoptera</taxon>
        <taxon>Glossata</taxon>
        <taxon>Ditrysia</taxon>
        <taxon>Papilionoidea</taxon>
        <taxon>Nymphalidae</taxon>
        <taxon>Danainae</taxon>
        <taxon>Danaini</taxon>
        <taxon>Danaina</taxon>
        <taxon>Danaus</taxon>
        <taxon>Anosia</taxon>
    </lineage>
</organism>
<keyword evidence="2" id="KW-1185">Reference proteome</keyword>
<dbReference type="AlphaFoldDB" id="A0A8J2VT74"/>
<comment type="caution">
    <text evidence="1">The sequence shown here is derived from an EMBL/GenBank/DDBJ whole genome shotgun (WGS) entry which is preliminary data.</text>
</comment>
<accession>A0A8J2VT74</accession>
<sequence length="140" mass="15515">MWSELGSSNNPVGSHQAALRHLTPYQSRHPIGRFALPRFLSERGVAVSQFIVVVERRERATVRSTIYNQIGLRLCASVVTLCTADSHIHTAERGNDVHEVLSLITRSASALAARSIVVSRPLLSCEVRTVLFTSESWYDA</sequence>
<evidence type="ECO:0000313" key="2">
    <source>
        <dbReference type="Proteomes" id="UP000789524"/>
    </source>
</evidence>
<protein>
    <submittedName>
        <fullName evidence="1">(African queen) hypothetical protein</fullName>
    </submittedName>
</protein>
<reference evidence="1" key="1">
    <citation type="submission" date="2021-09" db="EMBL/GenBank/DDBJ databases">
        <authorList>
            <person name="Martin H S."/>
        </authorList>
    </citation>
    <scope>NUCLEOTIDE SEQUENCE</scope>
</reference>